<evidence type="ECO:0000256" key="1">
    <source>
        <dbReference type="SAM" id="Phobius"/>
    </source>
</evidence>
<keyword evidence="1" id="KW-0472">Membrane</keyword>
<dbReference type="RefSeq" id="WP_094691570.1">
    <property type="nucleotide sequence ID" value="NZ_MWWQ01000013.1"/>
</dbReference>
<name>A0A261EUI8_9BIFI</name>
<dbReference type="Gene3D" id="2.60.40.10">
    <property type="entry name" value="Immunoglobulins"/>
    <property type="match status" value="1"/>
</dbReference>
<feature type="transmembrane region" description="Helical" evidence="1">
    <location>
        <begin position="579"/>
        <end position="602"/>
    </location>
</feature>
<reference evidence="2 3" key="1">
    <citation type="journal article" date="2017" name="BMC Genomics">
        <title>Comparative genomic and phylogenomic analyses of the Bifidobacteriaceae family.</title>
        <authorList>
            <person name="Lugli G.A."/>
            <person name="Milani C."/>
            <person name="Turroni F."/>
            <person name="Duranti S."/>
            <person name="Mancabelli L."/>
            <person name="Mangifesta M."/>
            <person name="Ferrario C."/>
            <person name="Modesto M."/>
            <person name="Mattarelli P."/>
            <person name="Jiri K."/>
            <person name="van Sinderen D."/>
            <person name="Ventura M."/>
        </authorList>
    </citation>
    <scope>NUCLEOTIDE SEQUENCE [LARGE SCALE GENOMIC DNA]</scope>
    <source>
        <strain evidence="2 3">DSM 24744</strain>
    </source>
</reference>
<feature type="transmembrane region" description="Helical" evidence="1">
    <location>
        <begin position="23"/>
        <end position="43"/>
    </location>
</feature>
<dbReference type="Gene3D" id="2.60.40.740">
    <property type="match status" value="1"/>
</dbReference>
<keyword evidence="3" id="KW-1185">Reference proteome</keyword>
<accession>A0A261EUI8</accession>
<dbReference type="InterPro" id="IPR013783">
    <property type="entry name" value="Ig-like_fold"/>
</dbReference>
<evidence type="ECO:0000313" key="2">
    <source>
        <dbReference type="EMBL" id="OZG50523.1"/>
    </source>
</evidence>
<protein>
    <submittedName>
        <fullName evidence="2">Fimbrial isopeptide formation D2 domain-containing protein</fullName>
    </submittedName>
</protein>
<organism evidence="2 3">
    <name type="scientific">Pseudoscardovia suis</name>
    <dbReference type="NCBI Taxonomy" id="987063"/>
    <lineage>
        <taxon>Bacteria</taxon>
        <taxon>Bacillati</taxon>
        <taxon>Actinomycetota</taxon>
        <taxon>Actinomycetes</taxon>
        <taxon>Bifidobacteriales</taxon>
        <taxon>Bifidobacteriaceae</taxon>
        <taxon>Pseudoscardovia</taxon>
    </lineage>
</organism>
<sequence>MKTSTHAEKATARTAVHGVSRSFVALIVAAVAAIATLLAMAWAPQASLPAAHADTGTSSITVVNAQKGRIYNAYRFATFSDVKAADGSDSTVASLDVTTMPCPASSTSKEQCWNYQLKNAYVSAKNENTSLPAWDTAYEDNVAAFLTKLTGDQLATVISYLDMPTGATPDGTVTNTSDAAKDVTISSIPEGWYVVEDTTDGARKAVVATTITANGTTYTKFTLNEGAGQSAINDALGKFYAKDVDPQTKPTKHVYLDAGHTTAQPFGNFSIGDTLYYHVDAHISAHAANYDDYTFVIRDQATRGLTVGKSSVVLTESDTQDGTETTVPTTDYTVTLTTATDGTTTMDVSVNSPKAHAGKFLHLSYSATINDDIVTAGTYTTTVSTNADGTDVSSTQDVAANRVENQARINANKEGWTALDSAVDFTGSIAFTKVGVGDQANGLKGATFQVFKGGSATQSDTNKPLTFTKVSDGVYNYDPSSTNTDVVSGTDGTVTLQGLAAGTQPGATQQYTLNETSTNVSLGYAQSILALFTVDHMISNDGIVTNTVSNSTNNHLGLASGAANAIKVKNVKNFTQLPLTGAAGVALFTLMALVLGGAAAVLTVKYRRTRQQLDESLAD</sequence>
<dbReference type="NCBIfam" id="TIGR04226">
    <property type="entry name" value="RrgB_K2N_iso_D2"/>
    <property type="match status" value="1"/>
</dbReference>
<dbReference type="NCBIfam" id="TIGR01167">
    <property type="entry name" value="LPXTG_anchor"/>
    <property type="match status" value="1"/>
</dbReference>
<evidence type="ECO:0000313" key="3">
    <source>
        <dbReference type="Proteomes" id="UP000216454"/>
    </source>
</evidence>
<dbReference type="AlphaFoldDB" id="A0A261EUI8"/>
<dbReference type="InterPro" id="IPR026466">
    <property type="entry name" value="Fim_isopep_form_D2_dom"/>
</dbReference>
<gene>
    <name evidence="2" type="ORF">PSSU_1235</name>
</gene>
<dbReference type="Proteomes" id="UP000216454">
    <property type="component" value="Unassembled WGS sequence"/>
</dbReference>
<dbReference type="EMBL" id="MWWQ01000013">
    <property type="protein sequence ID" value="OZG50523.1"/>
    <property type="molecule type" value="Genomic_DNA"/>
</dbReference>
<keyword evidence="1" id="KW-0812">Transmembrane</keyword>
<comment type="caution">
    <text evidence="2">The sequence shown here is derived from an EMBL/GenBank/DDBJ whole genome shotgun (WGS) entry which is preliminary data.</text>
</comment>
<dbReference type="OrthoDB" id="3240140at2"/>
<proteinExistence type="predicted"/>
<keyword evidence="1" id="KW-1133">Transmembrane helix</keyword>
<dbReference type="GO" id="GO:0005975">
    <property type="term" value="P:carbohydrate metabolic process"/>
    <property type="evidence" value="ECO:0007669"/>
    <property type="project" value="UniProtKB-ARBA"/>
</dbReference>